<comment type="caution">
    <text evidence="1">The sequence shown here is derived from an EMBL/GenBank/DDBJ whole genome shotgun (WGS) entry which is preliminary data.</text>
</comment>
<sequence>MAKVFTISTPSVLGRIFNLEICVPLDHFIDIRKGVWRSED</sequence>
<gene>
    <name evidence="1" type="ORF">E2C01_086204</name>
</gene>
<keyword evidence="2" id="KW-1185">Reference proteome</keyword>
<organism evidence="1 2">
    <name type="scientific">Portunus trituberculatus</name>
    <name type="common">Swimming crab</name>
    <name type="synonym">Neptunus trituberculatus</name>
    <dbReference type="NCBI Taxonomy" id="210409"/>
    <lineage>
        <taxon>Eukaryota</taxon>
        <taxon>Metazoa</taxon>
        <taxon>Ecdysozoa</taxon>
        <taxon>Arthropoda</taxon>
        <taxon>Crustacea</taxon>
        <taxon>Multicrustacea</taxon>
        <taxon>Malacostraca</taxon>
        <taxon>Eumalacostraca</taxon>
        <taxon>Eucarida</taxon>
        <taxon>Decapoda</taxon>
        <taxon>Pleocyemata</taxon>
        <taxon>Brachyura</taxon>
        <taxon>Eubrachyura</taxon>
        <taxon>Portunoidea</taxon>
        <taxon>Portunidae</taxon>
        <taxon>Portuninae</taxon>
        <taxon>Portunus</taxon>
    </lineage>
</organism>
<name>A0A5B7J917_PORTR</name>
<proteinExistence type="predicted"/>
<accession>A0A5B7J917</accession>
<reference evidence="1 2" key="1">
    <citation type="submission" date="2019-05" db="EMBL/GenBank/DDBJ databases">
        <title>Another draft genome of Portunus trituberculatus and its Hox gene families provides insights of decapod evolution.</title>
        <authorList>
            <person name="Jeong J.-H."/>
            <person name="Song I."/>
            <person name="Kim S."/>
            <person name="Choi T."/>
            <person name="Kim D."/>
            <person name="Ryu S."/>
            <person name="Kim W."/>
        </authorList>
    </citation>
    <scope>NUCLEOTIDE SEQUENCE [LARGE SCALE GENOMIC DNA]</scope>
    <source>
        <tissue evidence="1">Muscle</tissue>
    </source>
</reference>
<protein>
    <submittedName>
        <fullName evidence="1">Uncharacterized protein</fullName>
    </submittedName>
</protein>
<dbReference type="EMBL" id="VSRR010086880">
    <property type="protein sequence ID" value="MPC91185.1"/>
    <property type="molecule type" value="Genomic_DNA"/>
</dbReference>
<dbReference type="Proteomes" id="UP000324222">
    <property type="component" value="Unassembled WGS sequence"/>
</dbReference>
<evidence type="ECO:0000313" key="1">
    <source>
        <dbReference type="EMBL" id="MPC91185.1"/>
    </source>
</evidence>
<evidence type="ECO:0000313" key="2">
    <source>
        <dbReference type="Proteomes" id="UP000324222"/>
    </source>
</evidence>
<dbReference type="AlphaFoldDB" id="A0A5B7J917"/>